<gene>
    <name evidence="2" type="ORF">PRK78_004074</name>
</gene>
<feature type="domain" description="N-acetyltransferase" evidence="1">
    <location>
        <begin position="29"/>
        <end position="186"/>
    </location>
</feature>
<name>A0AAF0DH64_9EURO</name>
<dbReference type="Proteomes" id="UP001219355">
    <property type="component" value="Chromosome 2"/>
</dbReference>
<dbReference type="FunFam" id="3.40.630.30:FF:000047">
    <property type="entry name" value="Acetyltransferase, GNAT family"/>
    <property type="match status" value="1"/>
</dbReference>
<reference evidence="2" key="1">
    <citation type="submission" date="2023-03" db="EMBL/GenBank/DDBJ databases">
        <title>Emydomyces testavorans Genome Sequence.</title>
        <authorList>
            <person name="Hoyer L."/>
        </authorList>
    </citation>
    <scope>NUCLEOTIDE SEQUENCE</scope>
    <source>
        <strain evidence="2">16-2883</strain>
    </source>
</reference>
<evidence type="ECO:0000313" key="2">
    <source>
        <dbReference type="EMBL" id="WEW58606.1"/>
    </source>
</evidence>
<keyword evidence="3" id="KW-1185">Reference proteome</keyword>
<organism evidence="2 3">
    <name type="scientific">Emydomyces testavorans</name>
    <dbReference type="NCBI Taxonomy" id="2070801"/>
    <lineage>
        <taxon>Eukaryota</taxon>
        <taxon>Fungi</taxon>
        <taxon>Dikarya</taxon>
        <taxon>Ascomycota</taxon>
        <taxon>Pezizomycotina</taxon>
        <taxon>Eurotiomycetes</taxon>
        <taxon>Eurotiomycetidae</taxon>
        <taxon>Onygenales</taxon>
        <taxon>Nannizziopsiaceae</taxon>
        <taxon>Emydomyces</taxon>
    </lineage>
</organism>
<dbReference type="InterPro" id="IPR051908">
    <property type="entry name" value="Ribosomal_N-acetyltransferase"/>
</dbReference>
<evidence type="ECO:0000259" key="1">
    <source>
        <dbReference type="PROSITE" id="PS51186"/>
    </source>
</evidence>
<dbReference type="Pfam" id="PF13302">
    <property type="entry name" value="Acetyltransf_3"/>
    <property type="match status" value="1"/>
</dbReference>
<dbReference type="PROSITE" id="PS51186">
    <property type="entry name" value="GNAT"/>
    <property type="match status" value="1"/>
</dbReference>
<dbReference type="PANTHER" id="PTHR43441">
    <property type="entry name" value="RIBOSOMAL-PROTEIN-SERINE ACETYLTRANSFERASE"/>
    <property type="match status" value="1"/>
</dbReference>
<dbReference type="PANTHER" id="PTHR43441:SF2">
    <property type="entry name" value="FAMILY ACETYLTRANSFERASE, PUTATIVE (AFU_ORTHOLOGUE AFUA_7G00850)-RELATED"/>
    <property type="match status" value="1"/>
</dbReference>
<dbReference type="InterPro" id="IPR016181">
    <property type="entry name" value="Acyl_CoA_acyltransferase"/>
</dbReference>
<dbReference type="SUPFAM" id="SSF55729">
    <property type="entry name" value="Acyl-CoA N-acyltransferases (Nat)"/>
    <property type="match status" value="1"/>
</dbReference>
<protein>
    <recommendedName>
        <fullName evidence="1">N-acetyltransferase domain-containing protein</fullName>
    </recommendedName>
</protein>
<accession>A0AAF0DH64</accession>
<evidence type="ECO:0000313" key="3">
    <source>
        <dbReference type="Proteomes" id="UP001219355"/>
    </source>
</evidence>
<dbReference type="GO" id="GO:1990189">
    <property type="term" value="F:protein N-terminal-serine acetyltransferase activity"/>
    <property type="evidence" value="ECO:0007669"/>
    <property type="project" value="TreeGrafter"/>
</dbReference>
<dbReference type="InterPro" id="IPR000182">
    <property type="entry name" value="GNAT_dom"/>
</dbReference>
<dbReference type="GO" id="GO:0008999">
    <property type="term" value="F:protein-N-terminal-alanine acetyltransferase activity"/>
    <property type="evidence" value="ECO:0007669"/>
    <property type="project" value="TreeGrafter"/>
</dbReference>
<proteinExistence type="predicted"/>
<sequence length="227" mass="25675">MATTLETGYQIHSKPAIAPFRTRITGQFIVIEPISTAHTDDLWSSVGGPENASLWTYMPDGPFDSKASFGIYVEAMVASQDPVTYALIDPISQKAVGHLSLLRIDLKNCVVEIGNIMFSPTLQRSIPATEALYLMAKMVFEDLGFRRYEWKCNNLNVPSKNAAARLGFTFEGIFRQHMIVKGRNRDTAWFSIIDSEWRMIKSAFERWLDPLNFDAQGRQLQSLASFR</sequence>
<dbReference type="EMBL" id="CP120628">
    <property type="protein sequence ID" value="WEW58606.1"/>
    <property type="molecule type" value="Genomic_DNA"/>
</dbReference>
<dbReference type="Gene3D" id="3.40.630.30">
    <property type="match status" value="1"/>
</dbReference>
<dbReference type="AlphaFoldDB" id="A0AAF0DH64"/>